<protein>
    <submittedName>
        <fullName evidence="1">Uncharacterized protein</fullName>
    </submittedName>
</protein>
<reference evidence="1 2" key="1">
    <citation type="journal article" date="2021" name="Hortic Res">
        <title>High-quality reference genome and annotation aids understanding of berry development for evergreen blueberry (Vaccinium darrowii).</title>
        <authorList>
            <person name="Yu J."/>
            <person name="Hulse-Kemp A.M."/>
            <person name="Babiker E."/>
            <person name="Staton M."/>
        </authorList>
    </citation>
    <scope>NUCLEOTIDE SEQUENCE [LARGE SCALE GENOMIC DNA]</scope>
    <source>
        <strain evidence="2">cv. NJ 8807/NJ 8810</strain>
        <tissue evidence="1">Young leaf</tissue>
    </source>
</reference>
<organism evidence="1 2">
    <name type="scientific">Vaccinium darrowii</name>
    <dbReference type="NCBI Taxonomy" id="229202"/>
    <lineage>
        <taxon>Eukaryota</taxon>
        <taxon>Viridiplantae</taxon>
        <taxon>Streptophyta</taxon>
        <taxon>Embryophyta</taxon>
        <taxon>Tracheophyta</taxon>
        <taxon>Spermatophyta</taxon>
        <taxon>Magnoliopsida</taxon>
        <taxon>eudicotyledons</taxon>
        <taxon>Gunneridae</taxon>
        <taxon>Pentapetalae</taxon>
        <taxon>asterids</taxon>
        <taxon>Ericales</taxon>
        <taxon>Ericaceae</taxon>
        <taxon>Vaccinioideae</taxon>
        <taxon>Vaccinieae</taxon>
        <taxon>Vaccinium</taxon>
    </lineage>
</organism>
<evidence type="ECO:0000313" key="2">
    <source>
        <dbReference type="Proteomes" id="UP000828048"/>
    </source>
</evidence>
<comment type="caution">
    <text evidence="1">The sequence shown here is derived from an EMBL/GenBank/DDBJ whole genome shotgun (WGS) entry which is preliminary data.</text>
</comment>
<sequence length="629" mass="69931">MADFGILDLEEGFGDSGINSSRCLVGKVFQGKNLKASVLYDILKVAWRTRAPFYVDDWNNNVFLFRFENEEDRRNIVLEGPWSVTNNLLVLIPLVDGMVVSELNFNICPFWVQIHGLPVEKLNRANAEFIGKRMGKLKALEAAPDGFCLARGFLRIRVDINIEQPLPRGFWLRARTDSNRDRWISFKFEKLSDFCYACGRVGHDNRGCRFVSKEEGEASGYGPELRTGRAKRSSIPVEVIQEEVDAAAIRVQTLIPQRPELQVPVTKARVPNDRSEERTNNILNTIVQDHDVVELQPATNSTSSAGKPWTGVIVSHTDGNNLVPSLNTIQDNPLMGQSGLPNLTFNSAGLGQTCFINNSPITPTPYFVIEPPDSPSHTPPSSPKAHSSTFPSPTHVHNHNTPKPNSLNTMSQTPLLTHNNNQSLVSTLKTQAQVCNVPDTPIIQSTLVETHSMNPFYSPFVNPAHPSPHPHLATLNNTNISISTALVQSPSPISRDISMSTVFNSLSLKRKLDDDVENPHSTRSKILRLCSSPTDTYSHTLNQTSSPSHPNNKPRTIAPRSKVNSRKNTPSPSKQRIPPRAQWFKETGLCEVLVQQWDQRPGEASDFPLDFMMSEVNGRVAGPEQPQTQ</sequence>
<accession>A0ACB7YXK4</accession>
<keyword evidence="2" id="KW-1185">Reference proteome</keyword>
<proteinExistence type="predicted"/>
<evidence type="ECO:0000313" key="1">
    <source>
        <dbReference type="EMBL" id="KAH7858161.1"/>
    </source>
</evidence>
<gene>
    <name evidence="1" type="ORF">Vadar_020707</name>
</gene>
<dbReference type="Proteomes" id="UP000828048">
    <property type="component" value="Chromosome 3"/>
</dbReference>
<name>A0ACB7YXK4_9ERIC</name>
<dbReference type="EMBL" id="CM037153">
    <property type="protein sequence ID" value="KAH7858161.1"/>
    <property type="molecule type" value="Genomic_DNA"/>
</dbReference>